<evidence type="ECO:0000313" key="5">
    <source>
        <dbReference type="EMBL" id="CAH3183355.1"/>
    </source>
</evidence>
<dbReference type="InterPro" id="IPR000907">
    <property type="entry name" value="LipOase"/>
</dbReference>
<comment type="caution">
    <text evidence="5">The sequence shown here is derived from an EMBL/GenBank/DDBJ whole genome shotgun (WGS) entry which is preliminary data.</text>
</comment>
<evidence type="ECO:0000256" key="2">
    <source>
        <dbReference type="ARBA" id="ARBA00022964"/>
    </source>
</evidence>
<dbReference type="PROSITE" id="PS51393">
    <property type="entry name" value="LIPOXYGENASE_3"/>
    <property type="match status" value="1"/>
</dbReference>
<organism evidence="5 6">
    <name type="scientific">Porites evermanni</name>
    <dbReference type="NCBI Taxonomy" id="104178"/>
    <lineage>
        <taxon>Eukaryota</taxon>
        <taxon>Metazoa</taxon>
        <taxon>Cnidaria</taxon>
        <taxon>Anthozoa</taxon>
        <taxon>Hexacorallia</taxon>
        <taxon>Scleractinia</taxon>
        <taxon>Fungiina</taxon>
        <taxon>Poritidae</taxon>
        <taxon>Porites</taxon>
    </lineage>
</organism>
<dbReference type="Pfam" id="PF00305">
    <property type="entry name" value="Lipoxygenase"/>
    <property type="match status" value="1"/>
</dbReference>
<protein>
    <recommendedName>
        <fullName evidence="4">Lipoxygenase domain-containing protein</fullName>
    </recommendedName>
</protein>
<dbReference type="PRINTS" id="PR00087">
    <property type="entry name" value="LIPOXYGENASE"/>
</dbReference>
<sequence>VFQAVDQGGIYALRYELCDGLAISPDLTDKDPRREMWNFFSPIALFASKPISKRKSELLPVAIQMDFTPDSAVYTPNDGDNWMMAKLNVQVTDIGYAQIVEHLGRVHFMIEPFCVILKRTLSKQHPLNQILRFHCRELTVPNTFGVPNFVNENGLTDKLFAYGNKGSFSMLKDTYPLFTWEITDYRGNIKKHGLNDKRLLPFFPFRDDGYKILEVIEQMVKDYVTIIKAYSHTNENHRREIFHSSFCSRALQNSMHGAFIQGFPKSIGTRRELCEILSRFLSHVTIYHAAVNYVVVDYGQYIPNQPTKFYNDSRVEMGEFSVYRLPNRLTTAVQSSAFNTLGIFRLDRLFDYGNLLDDTDAVNLINRYYSKLMQVVQPKLQSLNRKRKDRGDLTYPYFIPKWLPNGIQT</sequence>
<proteinExistence type="predicted"/>
<keyword evidence="6" id="KW-1185">Reference proteome</keyword>
<evidence type="ECO:0000259" key="4">
    <source>
        <dbReference type="PROSITE" id="PS51393"/>
    </source>
</evidence>
<gene>
    <name evidence="5" type="ORF">PEVE_00014822</name>
</gene>
<feature type="domain" description="Lipoxygenase" evidence="4">
    <location>
        <begin position="1"/>
        <end position="409"/>
    </location>
</feature>
<reference evidence="5 6" key="1">
    <citation type="submission" date="2022-05" db="EMBL/GenBank/DDBJ databases">
        <authorList>
            <consortium name="Genoscope - CEA"/>
            <person name="William W."/>
        </authorList>
    </citation>
    <scope>NUCLEOTIDE SEQUENCE [LARGE SCALE GENOMIC DNA]</scope>
</reference>
<name>A0ABN8RXS3_9CNID</name>
<dbReference type="PANTHER" id="PTHR11771">
    <property type="entry name" value="LIPOXYGENASE"/>
    <property type="match status" value="1"/>
</dbReference>
<evidence type="ECO:0000256" key="3">
    <source>
        <dbReference type="ARBA" id="ARBA00023002"/>
    </source>
</evidence>
<evidence type="ECO:0000313" key="6">
    <source>
        <dbReference type="Proteomes" id="UP001159427"/>
    </source>
</evidence>
<keyword evidence="3" id="KW-0560">Oxidoreductase</keyword>
<evidence type="ECO:0000256" key="1">
    <source>
        <dbReference type="ARBA" id="ARBA00022723"/>
    </source>
</evidence>
<dbReference type="SUPFAM" id="SSF48484">
    <property type="entry name" value="Lipoxigenase"/>
    <property type="match status" value="1"/>
</dbReference>
<accession>A0ABN8RXS3</accession>
<keyword evidence="2" id="KW-0223">Dioxygenase</keyword>
<dbReference type="Gene3D" id="3.10.450.60">
    <property type="match status" value="1"/>
</dbReference>
<keyword evidence="1" id="KW-0479">Metal-binding</keyword>
<dbReference type="Proteomes" id="UP001159427">
    <property type="component" value="Unassembled WGS sequence"/>
</dbReference>
<feature type="non-terminal residue" evidence="5">
    <location>
        <position position="1"/>
    </location>
</feature>
<dbReference type="Gene3D" id="1.20.245.10">
    <property type="entry name" value="Lipoxygenase-1, Domain 5"/>
    <property type="match status" value="1"/>
</dbReference>
<dbReference type="EMBL" id="CALNXI010002125">
    <property type="protein sequence ID" value="CAH3183355.1"/>
    <property type="molecule type" value="Genomic_DNA"/>
</dbReference>
<dbReference type="InterPro" id="IPR013819">
    <property type="entry name" value="LipOase_C"/>
</dbReference>
<dbReference type="InterPro" id="IPR036226">
    <property type="entry name" value="LipOase_C_sf"/>
</dbReference>